<keyword evidence="2" id="KW-0732">Signal</keyword>
<evidence type="ECO:0000313" key="3">
    <source>
        <dbReference type="EMBL" id="PLB44985.1"/>
    </source>
</evidence>
<keyword evidence="4" id="KW-1185">Reference proteome</keyword>
<dbReference type="STRING" id="1392250.A0A2I2FWJ5"/>
<proteinExistence type="inferred from homology"/>
<comment type="caution">
    <text evidence="3">The sequence shown here is derived from an EMBL/GenBank/DDBJ whole genome shotgun (WGS) entry which is preliminary data.</text>
</comment>
<dbReference type="OrthoDB" id="65569at2759"/>
<name>A0A2I2FWJ5_9EURO</name>
<reference evidence="3 4" key="1">
    <citation type="submission" date="2016-12" db="EMBL/GenBank/DDBJ databases">
        <title>The genomes of Aspergillus section Nigri reveals drivers in fungal speciation.</title>
        <authorList>
            <consortium name="DOE Joint Genome Institute"/>
            <person name="Vesth T.C."/>
            <person name="Nybo J."/>
            <person name="Theobald S."/>
            <person name="Brandl J."/>
            <person name="Frisvad J.C."/>
            <person name="Nielsen K.F."/>
            <person name="Lyhne E.K."/>
            <person name="Kogle M.E."/>
            <person name="Kuo A."/>
            <person name="Riley R."/>
            <person name="Clum A."/>
            <person name="Nolan M."/>
            <person name="Lipzen A."/>
            <person name="Salamov A."/>
            <person name="Henrissat B."/>
            <person name="Wiebenga A."/>
            <person name="De Vries R.P."/>
            <person name="Grigoriev I.V."/>
            <person name="Mortensen U.H."/>
            <person name="Andersen M.R."/>
            <person name="Baker S.E."/>
        </authorList>
    </citation>
    <scope>NUCLEOTIDE SEQUENCE [LARGE SCALE GENOMIC DNA]</scope>
    <source>
        <strain evidence="3 4">IBT 23096</strain>
    </source>
</reference>
<dbReference type="PANTHER" id="PTHR10353:SF53">
    <property type="entry name" value="BETA-1,4-GLUCOSIDASE (EUROFUNG)"/>
    <property type="match status" value="1"/>
</dbReference>
<dbReference type="Gene3D" id="3.20.20.80">
    <property type="entry name" value="Glycosidases"/>
    <property type="match status" value="1"/>
</dbReference>
<dbReference type="GO" id="GO:0005975">
    <property type="term" value="P:carbohydrate metabolic process"/>
    <property type="evidence" value="ECO:0007669"/>
    <property type="project" value="InterPro"/>
</dbReference>
<evidence type="ECO:0000256" key="1">
    <source>
        <dbReference type="RuleBase" id="RU003690"/>
    </source>
</evidence>
<dbReference type="VEuPathDB" id="FungiDB:P170DRAFT_429700"/>
<dbReference type="EMBL" id="MSFO01000008">
    <property type="protein sequence ID" value="PLB44985.1"/>
    <property type="molecule type" value="Genomic_DNA"/>
</dbReference>
<dbReference type="Proteomes" id="UP000234275">
    <property type="component" value="Unassembled WGS sequence"/>
</dbReference>
<feature type="signal peptide" evidence="2">
    <location>
        <begin position="1"/>
        <end position="23"/>
    </location>
</feature>
<dbReference type="Pfam" id="PF00232">
    <property type="entry name" value="Glyco_hydro_1"/>
    <property type="match status" value="1"/>
</dbReference>
<dbReference type="InterPro" id="IPR001360">
    <property type="entry name" value="Glyco_hydro_1"/>
</dbReference>
<dbReference type="InterPro" id="IPR017853">
    <property type="entry name" value="GH"/>
</dbReference>
<sequence length="602" mass="67066">MTFSKHWLAIGSLALEYTLPALAIPQGSFSPQASYSSFQYTPVTSDIYATPLPSSLSFSTPYAPPFSEASTLLPDNLTTTTYSYNPAITPSPDGQHGQSAYAALWKDYSYTTTPPFTTTASATPVAKAELVLPPQLYNAPPDTGYRLPKDFIWGVSSSAWQIEGGIQLEGRGPGSLDDIGNALSSETASLNDSNVANMHYFLYKQDIARLAAIGIPYYSFSISWSRIVPFGVAGSPINKQGLDHYNDLINTCLEYGITPIVTLNHADMPTSVTQDIDSLPSHFLYYAKVAMTHYSDRVPYWVTFNEPNIAVGTLFDSYSGLTQILLAHADAYRWYKDTLRGTGQITIKFANNLGVPLSVHNTSHVAAASRYQNFLLGILSNPLFLGKQYPEETLNRNTNGTDLTPLTDAQIAHVHGTVDFWSFDPYTAQFVSPLPTPQDEDACHANSSHPAWPTCVSLTNIQANGWAMGQPSNDYAYIAPHWVRQQLGYVWNTFKPSGILIAEYGFNPFEESKRSLDAQRYDLERALYYEDFLRETLKAMYEDGVNVIGALAWSFQDNNEFGRYGEQYGLQTVNRTDSAFTRTYKRSIFDYVSFFHKHVEKR</sequence>
<accession>A0A2I2FWJ5</accession>
<organism evidence="3 4">
    <name type="scientific">Aspergillus steynii IBT 23096</name>
    <dbReference type="NCBI Taxonomy" id="1392250"/>
    <lineage>
        <taxon>Eukaryota</taxon>
        <taxon>Fungi</taxon>
        <taxon>Dikarya</taxon>
        <taxon>Ascomycota</taxon>
        <taxon>Pezizomycotina</taxon>
        <taxon>Eurotiomycetes</taxon>
        <taxon>Eurotiomycetidae</taxon>
        <taxon>Eurotiales</taxon>
        <taxon>Aspergillaceae</taxon>
        <taxon>Aspergillus</taxon>
        <taxon>Aspergillus subgen. Circumdati</taxon>
    </lineage>
</organism>
<dbReference type="AlphaFoldDB" id="A0A2I2FWJ5"/>
<evidence type="ECO:0000256" key="2">
    <source>
        <dbReference type="SAM" id="SignalP"/>
    </source>
</evidence>
<dbReference type="GO" id="GO:0008422">
    <property type="term" value="F:beta-glucosidase activity"/>
    <property type="evidence" value="ECO:0007669"/>
    <property type="project" value="TreeGrafter"/>
</dbReference>
<dbReference type="SUPFAM" id="SSF51445">
    <property type="entry name" value="(Trans)glycosidases"/>
    <property type="match status" value="1"/>
</dbReference>
<feature type="chain" id="PRO_5014121253" evidence="2">
    <location>
        <begin position="24"/>
        <end position="602"/>
    </location>
</feature>
<dbReference type="GeneID" id="36555607"/>
<comment type="similarity">
    <text evidence="1">Belongs to the glycosyl hydrolase 1 family.</text>
</comment>
<evidence type="ECO:0000313" key="4">
    <source>
        <dbReference type="Proteomes" id="UP000234275"/>
    </source>
</evidence>
<dbReference type="RefSeq" id="XP_024700287.1">
    <property type="nucleotide sequence ID" value="XM_024847908.1"/>
</dbReference>
<gene>
    <name evidence="3" type="ORF">P170DRAFT_429700</name>
</gene>
<dbReference type="PANTHER" id="PTHR10353">
    <property type="entry name" value="GLYCOSYL HYDROLASE"/>
    <property type="match status" value="1"/>
</dbReference>
<protein>
    <submittedName>
        <fullName evidence="3">Beta-glucosidase</fullName>
    </submittedName>
</protein>